<proteinExistence type="inferred from homology"/>
<comment type="similarity">
    <text evidence="3">Belongs to the GST superfamily. Sigma family.</text>
</comment>
<name>A0AAF3EPW1_9BILA</name>
<dbReference type="SFLD" id="SFLDG00363">
    <property type="entry name" value="AMPS_(cytGST):_Alpha-__Mu-__Pi"/>
    <property type="match status" value="1"/>
</dbReference>
<evidence type="ECO:0000256" key="2">
    <source>
        <dbReference type="ARBA" id="ARBA00022679"/>
    </source>
</evidence>
<dbReference type="SUPFAM" id="SSF47616">
    <property type="entry name" value="GST C-terminal domain-like"/>
    <property type="match status" value="1"/>
</dbReference>
<evidence type="ECO:0000256" key="1">
    <source>
        <dbReference type="ARBA" id="ARBA00012452"/>
    </source>
</evidence>
<evidence type="ECO:0000256" key="5">
    <source>
        <dbReference type="ARBA" id="ARBA00078118"/>
    </source>
</evidence>
<keyword evidence="8" id="KW-1185">Reference proteome</keyword>
<dbReference type="CDD" id="cd03192">
    <property type="entry name" value="GST_C_Sigma_like"/>
    <property type="match status" value="1"/>
</dbReference>
<dbReference type="Pfam" id="PF02798">
    <property type="entry name" value="GST_N"/>
    <property type="match status" value="1"/>
</dbReference>
<dbReference type="SUPFAM" id="SSF52833">
    <property type="entry name" value="Thioredoxin-like"/>
    <property type="match status" value="1"/>
</dbReference>
<dbReference type="Gene3D" id="3.40.30.10">
    <property type="entry name" value="Glutaredoxin"/>
    <property type="match status" value="1"/>
</dbReference>
<dbReference type="Gene3D" id="1.20.1050.10">
    <property type="match status" value="1"/>
</dbReference>
<reference evidence="9" key="1">
    <citation type="submission" date="2024-02" db="UniProtKB">
        <authorList>
            <consortium name="WormBaseParasite"/>
        </authorList>
    </citation>
    <scope>IDENTIFICATION</scope>
</reference>
<evidence type="ECO:0000313" key="9">
    <source>
        <dbReference type="WBParaSite" id="MBELARI_LOCUS16119"/>
    </source>
</evidence>
<dbReference type="PANTHER" id="PTHR11571:SF256">
    <property type="entry name" value="GST C-TERMINAL DOMAIN-CONTAINING PROTEIN-RELATED"/>
    <property type="match status" value="1"/>
</dbReference>
<sequence length="208" mass="24017">MGYTFHYFPLRAVGEPVRQLFKIAGKDFEDKRITFEEWMADVKPTMPFNQLPVLELEDGTMIAQSAAIARYLGKEFGILWGKNNLEAAKVDGFIDLYKDYYNEIRQFYYTALGVLQGNLDELYESVLVPAADKFFALVEGRIEKEGHGYLVGSEISYADLVVCDHMVTLNNLRPEYLKKHPKLAGYQEKVYSHPALKKWLDERPEDKM</sequence>
<evidence type="ECO:0000313" key="8">
    <source>
        <dbReference type="Proteomes" id="UP000887575"/>
    </source>
</evidence>
<dbReference type="InterPro" id="IPR036282">
    <property type="entry name" value="Glutathione-S-Trfase_C_sf"/>
</dbReference>
<dbReference type="GO" id="GO:0004364">
    <property type="term" value="F:glutathione transferase activity"/>
    <property type="evidence" value="ECO:0007669"/>
    <property type="project" value="UniProtKB-EC"/>
</dbReference>
<evidence type="ECO:0000259" key="7">
    <source>
        <dbReference type="PROSITE" id="PS50405"/>
    </source>
</evidence>
<dbReference type="PANTHER" id="PTHR11571">
    <property type="entry name" value="GLUTATHIONE S-TRANSFERASE"/>
    <property type="match status" value="1"/>
</dbReference>
<feature type="domain" description="GST N-terminal" evidence="6">
    <location>
        <begin position="1"/>
        <end position="80"/>
    </location>
</feature>
<dbReference type="GO" id="GO:0006749">
    <property type="term" value="P:glutathione metabolic process"/>
    <property type="evidence" value="ECO:0007669"/>
    <property type="project" value="TreeGrafter"/>
</dbReference>
<dbReference type="FunFam" id="3.40.30.10:FF:000258">
    <property type="entry name" value="Glutathione S-transferase"/>
    <property type="match status" value="1"/>
</dbReference>
<keyword evidence="2" id="KW-0808">Transferase</keyword>
<dbReference type="PROSITE" id="PS50405">
    <property type="entry name" value="GST_CTER"/>
    <property type="match status" value="1"/>
</dbReference>
<dbReference type="EC" id="2.5.1.18" evidence="1"/>
<dbReference type="PROSITE" id="PS50404">
    <property type="entry name" value="GST_NTER"/>
    <property type="match status" value="1"/>
</dbReference>
<dbReference type="CDD" id="cd03039">
    <property type="entry name" value="GST_N_Sigma_like"/>
    <property type="match status" value="1"/>
</dbReference>
<comment type="catalytic activity">
    <reaction evidence="4">
        <text>RX + glutathione = an S-substituted glutathione + a halide anion + H(+)</text>
        <dbReference type="Rhea" id="RHEA:16437"/>
        <dbReference type="ChEBI" id="CHEBI:15378"/>
        <dbReference type="ChEBI" id="CHEBI:16042"/>
        <dbReference type="ChEBI" id="CHEBI:17792"/>
        <dbReference type="ChEBI" id="CHEBI:57925"/>
        <dbReference type="ChEBI" id="CHEBI:90779"/>
        <dbReference type="EC" id="2.5.1.18"/>
    </reaction>
</comment>
<dbReference type="WBParaSite" id="MBELARI_LOCUS16119">
    <property type="protein sequence ID" value="MBELARI_LOCUS16119"/>
    <property type="gene ID" value="MBELARI_LOCUS16119"/>
</dbReference>
<dbReference type="AlphaFoldDB" id="A0AAF3EPW1"/>
<organism evidence="8 9">
    <name type="scientific">Mesorhabditis belari</name>
    <dbReference type="NCBI Taxonomy" id="2138241"/>
    <lineage>
        <taxon>Eukaryota</taxon>
        <taxon>Metazoa</taxon>
        <taxon>Ecdysozoa</taxon>
        <taxon>Nematoda</taxon>
        <taxon>Chromadorea</taxon>
        <taxon>Rhabditida</taxon>
        <taxon>Rhabditina</taxon>
        <taxon>Rhabditomorpha</taxon>
        <taxon>Rhabditoidea</taxon>
        <taxon>Rhabditidae</taxon>
        <taxon>Mesorhabditinae</taxon>
        <taxon>Mesorhabditis</taxon>
    </lineage>
</organism>
<feature type="domain" description="GST C-terminal" evidence="7">
    <location>
        <begin position="83"/>
        <end position="208"/>
    </location>
</feature>
<evidence type="ECO:0000259" key="6">
    <source>
        <dbReference type="PROSITE" id="PS50404"/>
    </source>
</evidence>
<dbReference type="InterPro" id="IPR050213">
    <property type="entry name" value="GST_superfamily"/>
</dbReference>
<protein>
    <recommendedName>
        <fullName evidence="1">glutathione transferase</fullName>
        <ecNumber evidence="1">2.5.1.18</ecNumber>
    </recommendedName>
    <alternativeName>
        <fullName evidence="5">GST class-sigma</fullName>
    </alternativeName>
</protein>
<dbReference type="FunFam" id="1.20.1050.10:FF:000031">
    <property type="entry name" value="Glutathione S-Transferase"/>
    <property type="match status" value="1"/>
</dbReference>
<evidence type="ECO:0000256" key="4">
    <source>
        <dbReference type="ARBA" id="ARBA00047960"/>
    </source>
</evidence>
<dbReference type="SFLD" id="SFLDS00019">
    <property type="entry name" value="Glutathione_Transferase_(cytos"/>
    <property type="match status" value="1"/>
</dbReference>
<dbReference type="InterPro" id="IPR040079">
    <property type="entry name" value="Glutathione_S-Trfase"/>
</dbReference>
<dbReference type="SFLD" id="SFLDG01205">
    <property type="entry name" value="AMPS.1"/>
    <property type="match status" value="1"/>
</dbReference>
<dbReference type="InterPro" id="IPR010987">
    <property type="entry name" value="Glutathione-S-Trfase_C-like"/>
</dbReference>
<dbReference type="Pfam" id="PF14497">
    <property type="entry name" value="GST_C_3"/>
    <property type="match status" value="1"/>
</dbReference>
<dbReference type="GO" id="GO:0005737">
    <property type="term" value="C:cytoplasm"/>
    <property type="evidence" value="ECO:0007669"/>
    <property type="project" value="UniProtKB-ARBA"/>
</dbReference>
<dbReference type="InterPro" id="IPR036249">
    <property type="entry name" value="Thioredoxin-like_sf"/>
</dbReference>
<dbReference type="InterPro" id="IPR004045">
    <property type="entry name" value="Glutathione_S-Trfase_N"/>
</dbReference>
<evidence type="ECO:0000256" key="3">
    <source>
        <dbReference type="ARBA" id="ARBA00038317"/>
    </source>
</evidence>
<dbReference type="Proteomes" id="UP000887575">
    <property type="component" value="Unassembled WGS sequence"/>
</dbReference>
<dbReference type="InterPro" id="IPR004046">
    <property type="entry name" value="GST_C"/>
</dbReference>
<accession>A0AAF3EPW1</accession>